<dbReference type="EMBL" id="AXCW01000421">
    <property type="protein sequence ID" value="EYR61901.1"/>
    <property type="molecule type" value="Genomic_DNA"/>
</dbReference>
<dbReference type="SUPFAM" id="SSF55785">
    <property type="entry name" value="PYP-like sensor domain (PAS domain)"/>
    <property type="match status" value="1"/>
</dbReference>
<dbReference type="InterPro" id="IPR013656">
    <property type="entry name" value="PAS_4"/>
</dbReference>
<proteinExistence type="predicted"/>
<reference evidence="3 4" key="1">
    <citation type="submission" date="2014-01" db="EMBL/GenBank/DDBJ databases">
        <title>Actinotalea ferrariae CF5-4.</title>
        <authorList>
            <person name="Chen F."/>
            <person name="Li Y."/>
            <person name="Wang G."/>
        </authorList>
    </citation>
    <scope>NUCLEOTIDE SEQUENCE [LARGE SCALE GENOMIC DNA]</scope>
    <source>
        <strain evidence="3 4">CF5-4</strain>
    </source>
</reference>
<gene>
    <name evidence="3" type="ORF">N866_14525</name>
</gene>
<feature type="compositionally biased region" description="Low complexity" evidence="1">
    <location>
        <begin position="17"/>
        <end position="30"/>
    </location>
</feature>
<dbReference type="OrthoDB" id="266313at2"/>
<keyword evidence="4" id="KW-1185">Reference proteome</keyword>
<feature type="domain" description="PAS fold-4" evidence="2">
    <location>
        <begin position="45"/>
        <end position="135"/>
    </location>
</feature>
<evidence type="ECO:0000256" key="1">
    <source>
        <dbReference type="SAM" id="MobiDB-lite"/>
    </source>
</evidence>
<organism evidence="3 4">
    <name type="scientific">Actinotalea ferrariae CF5-4</name>
    <dbReference type="NCBI Taxonomy" id="948458"/>
    <lineage>
        <taxon>Bacteria</taxon>
        <taxon>Bacillati</taxon>
        <taxon>Actinomycetota</taxon>
        <taxon>Actinomycetes</taxon>
        <taxon>Micrococcales</taxon>
        <taxon>Cellulomonadaceae</taxon>
        <taxon>Actinotalea</taxon>
    </lineage>
</organism>
<dbReference type="InterPro" id="IPR000014">
    <property type="entry name" value="PAS"/>
</dbReference>
<keyword evidence="3" id="KW-0675">Receptor</keyword>
<evidence type="ECO:0000313" key="4">
    <source>
        <dbReference type="Proteomes" id="UP000019753"/>
    </source>
</evidence>
<name>A0A021VL66_9CELL</name>
<protein>
    <submittedName>
        <fullName evidence="3">Aerotaxis receptor Aer</fullName>
    </submittedName>
</protein>
<evidence type="ECO:0000313" key="3">
    <source>
        <dbReference type="EMBL" id="EYR61901.1"/>
    </source>
</evidence>
<sequence>MEVPHPRAGRAADRSAGTTTRTLPPGRTVLPSGVERRLGPEELIVTKTDLQGRLTYANDVFLRMSALEESATLGMPHNIIRHPDMPRAVFHRLWATLHEGREIFAYVKNLATDGAHYRVLAHVTPSTDAAGRPCGYHSNRRPPTWSGIPAVEALYTQLLAVERGLPAREAALAGAAALDDLLAQRGLTYEAWVWSLEQEEAA</sequence>
<comment type="caution">
    <text evidence="3">The sequence shown here is derived from an EMBL/GenBank/DDBJ whole genome shotgun (WGS) entry which is preliminary data.</text>
</comment>
<evidence type="ECO:0000259" key="2">
    <source>
        <dbReference type="Pfam" id="PF08448"/>
    </source>
</evidence>
<dbReference type="RefSeq" id="WP_081802817.1">
    <property type="nucleotide sequence ID" value="NZ_AXCW01000421.1"/>
</dbReference>
<dbReference type="Proteomes" id="UP000019753">
    <property type="component" value="Unassembled WGS sequence"/>
</dbReference>
<dbReference type="Pfam" id="PF08448">
    <property type="entry name" value="PAS_4"/>
    <property type="match status" value="1"/>
</dbReference>
<feature type="region of interest" description="Disordered" evidence="1">
    <location>
        <begin position="1"/>
        <end position="33"/>
    </location>
</feature>
<dbReference type="Gene3D" id="3.30.450.20">
    <property type="entry name" value="PAS domain"/>
    <property type="match status" value="1"/>
</dbReference>
<accession>A0A021VL66</accession>
<dbReference type="AlphaFoldDB" id="A0A021VL66"/>
<dbReference type="InterPro" id="IPR035965">
    <property type="entry name" value="PAS-like_dom_sf"/>
</dbReference>
<dbReference type="CDD" id="cd00130">
    <property type="entry name" value="PAS"/>
    <property type="match status" value="1"/>
</dbReference>